<dbReference type="GeneID" id="36843727"/>
<gene>
    <name evidence="2" type="ORF">pqer_cds_164</name>
</gene>
<dbReference type="Proteomes" id="UP000248852">
    <property type="component" value="Segment"/>
</dbReference>
<evidence type="ECO:0000313" key="2">
    <source>
        <dbReference type="EMBL" id="AVK74586.1"/>
    </source>
</evidence>
<evidence type="ECO:0000256" key="1">
    <source>
        <dbReference type="SAM" id="MobiDB-lite"/>
    </source>
</evidence>
<accession>A0A2U7U834</accession>
<proteinExistence type="predicted"/>
<reference evidence="2" key="1">
    <citation type="journal article" date="2018" name="Nat. Commun.">
        <title>Diversity and evolution of the emerging Pandoraviridae family.</title>
        <authorList>
            <person name="Legendre M."/>
            <person name="Fabre E."/>
            <person name="Poirot O."/>
            <person name="Jeudy S."/>
            <person name="Lartigue A."/>
            <person name="Alempic J.M."/>
            <person name="Beucher L."/>
            <person name="Philippe N."/>
            <person name="Bertaux L."/>
            <person name="Christo-Foroux E."/>
            <person name="Labadie K."/>
            <person name="Coute Y."/>
            <person name="Abergel C."/>
            <person name="Claverie J.M."/>
        </authorList>
    </citation>
    <scope>NUCLEOTIDE SEQUENCE [LARGE SCALE GENOMIC DNA]</scope>
    <source>
        <strain evidence="2">Quercus</strain>
    </source>
</reference>
<sequence length="94" mass="10375">MEPPVSVPRKCAQEAQAEDTPTDGIQLSRQQRALQEHGKGQVAGDQDEQGPCDDDGGDDDDDLCIWAEDDGIRYAHLRLDTGDDLKMPVVTYDF</sequence>
<protein>
    <submittedName>
        <fullName evidence="2">Uncharacterized protein</fullName>
    </submittedName>
</protein>
<dbReference type="KEGG" id="vg:36843727"/>
<feature type="region of interest" description="Disordered" evidence="1">
    <location>
        <begin position="1"/>
        <end position="63"/>
    </location>
</feature>
<name>A0A2U7U834_9VIRU</name>
<feature type="compositionally biased region" description="Acidic residues" evidence="1">
    <location>
        <begin position="45"/>
        <end position="63"/>
    </location>
</feature>
<organism evidence="2">
    <name type="scientific">Pandoravirus quercus</name>
    <dbReference type="NCBI Taxonomy" id="2107709"/>
    <lineage>
        <taxon>Viruses</taxon>
        <taxon>Pandoravirus</taxon>
    </lineage>
</organism>
<dbReference type="EMBL" id="MG011689">
    <property type="protein sequence ID" value="AVK74586.1"/>
    <property type="molecule type" value="Genomic_DNA"/>
</dbReference>
<feature type="compositionally biased region" description="Polar residues" evidence="1">
    <location>
        <begin position="23"/>
        <end position="33"/>
    </location>
</feature>
<dbReference type="RefSeq" id="YP_009482855.1">
    <property type="nucleotide sequence ID" value="NC_037667.1"/>
</dbReference>